<dbReference type="InterPro" id="IPR055348">
    <property type="entry name" value="DctQ"/>
</dbReference>
<sequence length="157" mass="17719">MTTIRTLLNKLLSTFCIILFAFLVLLVTWQVASRYFFNAPSSFSEELAKYCFVWLALFGSAFVFGEKGHMAIEFLKEKFSKATQYRLNLFSELVTLLFALIVMLIGGIQLVLMTWSQTSASLGVSIGFLYSAVPLSGLFIVLYSLANMYTLSKEKRT</sequence>
<evidence type="ECO:0000256" key="8">
    <source>
        <dbReference type="ARBA" id="ARBA00038436"/>
    </source>
</evidence>
<evidence type="ECO:0000256" key="5">
    <source>
        <dbReference type="ARBA" id="ARBA00022692"/>
    </source>
</evidence>
<comment type="caution">
    <text evidence="11">The sequence shown here is derived from an EMBL/GenBank/DDBJ whole genome shotgun (WGS) entry which is preliminary data.</text>
</comment>
<organism evidence="11 12">
    <name type="scientific">Shouchella xiaoxiensis</name>
    <dbReference type="NCBI Taxonomy" id="766895"/>
    <lineage>
        <taxon>Bacteria</taxon>
        <taxon>Bacillati</taxon>
        <taxon>Bacillota</taxon>
        <taxon>Bacilli</taxon>
        <taxon>Bacillales</taxon>
        <taxon>Bacillaceae</taxon>
        <taxon>Shouchella</taxon>
    </lineage>
</organism>
<evidence type="ECO:0000313" key="11">
    <source>
        <dbReference type="EMBL" id="MBM7840692.1"/>
    </source>
</evidence>
<proteinExistence type="inferred from homology"/>
<dbReference type="InterPro" id="IPR007387">
    <property type="entry name" value="TRAP_DctQ"/>
</dbReference>
<comment type="similarity">
    <text evidence="8">Belongs to the TRAP transporter small permease family.</text>
</comment>
<dbReference type="EMBL" id="JAFBCV010000016">
    <property type="protein sequence ID" value="MBM7840692.1"/>
    <property type="molecule type" value="Genomic_DNA"/>
</dbReference>
<feature type="transmembrane region" description="Helical" evidence="9">
    <location>
        <begin position="47"/>
        <end position="66"/>
    </location>
</feature>
<comment type="subcellular location">
    <subcellularLocation>
        <location evidence="1">Cell inner membrane</location>
        <topology evidence="1">Multi-pass membrane protein</topology>
    </subcellularLocation>
</comment>
<gene>
    <name evidence="11" type="ORF">JOC54_003985</name>
</gene>
<feature type="transmembrane region" description="Helical" evidence="9">
    <location>
        <begin position="12"/>
        <end position="32"/>
    </location>
</feature>
<dbReference type="PANTHER" id="PTHR35011">
    <property type="entry name" value="2,3-DIKETO-L-GULONATE TRAP TRANSPORTER SMALL PERMEASE PROTEIN YIAM"/>
    <property type="match status" value="1"/>
</dbReference>
<evidence type="ECO:0000313" key="12">
    <source>
        <dbReference type="Proteomes" id="UP001179280"/>
    </source>
</evidence>
<feature type="transmembrane region" description="Helical" evidence="9">
    <location>
        <begin position="87"/>
        <end position="112"/>
    </location>
</feature>
<keyword evidence="5 9" id="KW-0812">Transmembrane</keyword>
<keyword evidence="3" id="KW-1003">Cell membrane</keyword>
<evidence type="ECO:0000256" key="7">
    <source>
        <dbReference type="ARBA" id="ARBA00023136"/>
    </source>
</evidence>
<evidence type="ECO:0000256" key="1">
    <source>
        <dbReference type="ARBA" id="ARBA00004429"/>
    </source>
</evidence>
<evidence type="ECO:0000259" key="10">
    <source>
        <dbReference type="Pfam" id="PF04290"/>
    </source>
</evidence>
<feature type="domain" description="Tripartite ATP-independent periplasmic transporters DctQ component" evidence="10">
    <location>
        <begin position="23"/>
        <end position="151"/>
    </location>
</feature>
<evidence type="ECO:0000256" key="4">
    <source>
        <dbReference type="ARBA" id="ARBA00022519"/>
    </source>
</evidence>
<protein>
    <submittedName>
        <fullName evidence="11">TRAP-type C4-dicarboxylate transport system permease small subunit</fullName>
    </submittedName>
</protein>
<name>A0ABS2SYT8_9BACI</name>
<accession>A0ABS2SYT8</accession>
<dbReference type="Proteomes" id="UP001179280">
    <property type="component" value="Unassembled WGS sequence"/>
</dbReference>
<feature type="transmembrane region" description="Helical" evidence="9">
    <location>
        <begin position="124"/>
        <end position="146"/>
    </location>
</feature>
<keyword evidence="6 9" id="KW-1133">Transmembrane helix</keyword>
<dbReference type="PANTHER" id="PTHR35011:SF2">
    <property type="entry name" value="2,3-DIKETO-L-GULONATE TRAP TRANSPORTER SMALL PERMEASE PROTEIN YIAM"/>
    <property type="match status" value="1"/>
</dbReference>
<keyword evidence="2" id="KW-0813">Transport</keyword>
<evidence type="ECO:0000256" key="6">
    <source>
        <dbReference type="ARBA" id="ARBA00022989"/>
    </source>
</evidence>
<reference evidence="11" key="1">
    <citation type="submission" date="2021-01" db="EMBL/GenBank/DDBJ databases">
        <title>Genomic Encyclopedia of Type Strains, Phase IV (KMG-IV): sequencing the most valuable type-strain genomes for metagenomic binning, comparative biology and taxonomic classification.</title>
        <authorList>
            <person name="Goeker M."/>
        </authorList>
    </citation>
    <scope>NUCLEOTIDE SEQUENCE</scope>
    <source>
        <strain evidence="11">DSM 21943</strain>
    </source>
</reference>
<keyword evidence="7 9" id="KW-0472">Membrane</keyword>
<dbReference type="RefSeq" id="WP_204468437.1">
    <property type="nucleotide sequence ID" value="NZ_JAFBCV010000016.1"/>
</dbReference>
<keyword evidence="12" id="KW-1185">Reference proteome</keyword>
<evidence type="ECO:0000256" key="2">
    <source>
        <dbReference type="ARBA" id="ARBA00022448"/>
    </source>
</evidence>
<evidence type="ECO:0000256" key="3">
    <source>
        <dbReference type="ARBA" id="ARBA00022475"/>
    </source>
</evidence>
<keyword evidence="4" id="KW-0997">Cell inner membrane</keyword>
<dbReference type="Pfam" id="PF04290">
    <property type="entry name" value="DctQ"/>
    <property type="match status" value="1"/>
</dbReference>
<evidence type="ECO:0000256" key="9">
    <source>
        <dbReference type="SAM" id="Phobius"/>
    </source>
</evidence>